<dbReference type="InterPro" id="IPR001412">
    <property type="entry name" value="aa-tRNA-synth_I_CS"/>
</dbReference>
<comment type="catalytic activity">
    <reaction evidence="14">
        <text>tRNA(Glx) + L-glutamate + ATP = L-glutamyl-tRNA(Glx) + AMP + diphosphate</text>
        <dbReference type="Rhea" id="RHEA:18397"/>
        <dbReference type="Rhea" id="RHEA-COMP:9713"/>
        <dbReference type="Rhea" id="RHEA-COMP:9716"/>
        <dbReference type="ChEBI" id="CHEBI:29985"/>
        <dbReference type="ChEBI" id="CHEBI:30616"/>
        <dbReference type="ChEBI" id="CHEBI:33019"/>
        <dbReference type="ChEBI" id="CHEBI:78442"/>
        <dbReference type="ChEBI" id="CHEBI:78520"/>
        <dbReference type="ChEBI" id="CHEBI:456215"/>
        <dbReference type="EC" id="6.1.1.24"/>
    </reaction>
    <physiologicalReaction direction="left-to-right" evidence="14">
        <dbReference type="Rhea" id="RHEA:18398"/>
    </physiologicalReaction>
</comment>
<evidence type="ECO:0000256" key="3">
    <source>
        <dbReference type="ARBA" id="ARBA00022598"/>
    </source>
</evidence>
<evidence type="ECO:0000256" key="10">
    <source>
        <dbReference type="ARBA" id="ARBA00044142"/>
    </source>
</evidence>
<evidence type="ECO:0000256" key="16">
    <source>
        <dbReference type="RuleBase" id="RU363037"/>
    </source>
</evidence>
<dbReference type="RefSeq" id="XP_005101419.1">
    <property type="nucleotide sequence ID" value="XM_005101362.3"/>
</dbReference>
<dbReference type="InterPro" id="IPR008925">
    <property type="entry name" value="aa_tRNA-synth_I_cd-bd_sf"/>
</dbReference>
<organism evidence="19 20">
    <name type="scientific">Aplysia californica</name>
    <name type="common">California sea hare</name>
    <dbReference type="NCBI Taxonomy" id="6500"/>
    <lineage>
        <taxon>Eukaryota</taxon>
        <taxon>Metazoa</taxon>
        <taxon>Spiralia</taxon>
        <taxon>Lophotrochozoa</taxon>
        <taxon>Mollusca</taxon>
        <taxon>Gastropoda</taxon>
        <taxon>Heterobranchia</taxon>
        <taxon>Euthyneura</taxon>
        <taxon>Tectipleura</taxon>
        <taxon>Aplysiida</taxon>
        <taxon>Aplysioidea</taxon>
        <taxon>Aplysiidae</taxon>
        <taxon>Aplysia</taxon>
    </lineage>
</organism>
<dbReference type="PANTHER" id="PTHR43311:SF2">
    <property type="entry name" value="GLUTAMATE--TRNA LIGASE, MITOCHONDRIAL-RELATED"/>
    <property type="match status" value="1"/>
</dbReference>
<evidence type="ECO:0000313" key="19">
    <source>
        <dbReference type="Proteomes" id="UP000694888"/>
    </source>
</evidence>
<dbReference type="GO" id="GO:0016874">
    <property type="term" value="F:ligase activity"/>
    <property type="evidence" value="ECO:0007669"/>
    <property type="project" value="UniProtKB-KW"/>
</dbReference>
<comment type="catalytic activity">
    <reaction evidence="15">
        <text>tRNA(Gln) + L-glutamate + ATP = L-glutamyl-tRNA(Gln) + AMP + diphosphate</text>
        <dbReference type="Rhea" id="RHEA:64612"/>
        <dbReference type="Rhea" id="RHEA-COMP:9662"/>
        <dbReference type="Rhea" id="RHEA-COMP:9684"/>
        <dbReference type="ChEBI" id="CHEBI:29985"/>
        <dbReference type="ChEBI" id="CHEBI:30616"/>
        <dbReference type="ChEBI" id="CHEBI:33019"/>
        <dbReference type="ChEBI" id="CHEBI:78442"/>
        <dbReference type="ChEBI" id="CHEBI:78520"/>
        <dbReference type="ChEBI" id="CHEBI:456215"/>
    </reaction>
    <physiologicalReaction direction="left-to-right" evidence="15">
        <dbReference type="Rhea" id="RHEA:64613"/>
    </physiologicalReaction>
</comment>
<protein>
    <recommendedName>
        <fullName evidence="10">Nondiscriminating glutamyl-tRNA synthetase EARS2, mitochondrial</fullName>
        <ecNumber evidence="2">6.1.1.17</ecNumber>
        <ecNumber evidence="9">6.1.1.24</ecNumber>
    </recommendedName>
    <alternativeName>
        <fullName evidence="12">Glutamate--tRNA(Gln) ligase EARS2, mitochondrial</fullName>
    </alternativeName>
    <alternativeName>
        <fullName evidence="8">Glutamyl-tRNA synthetase</fullName>
    </alternativeName>
    <alternativeName>
        <fullName evidence="11">Mitochondrial glutamyl-tRNA synthetase</fullName>
    </alternativeName>
</protein>
<keyword evidence="19" id="KW-1185">Reference proteome</keyword>
<dbReference type="InterPro" id="IPR033910">
    <property type="entry name" value="GluRS_core"/>
</dbReference>
<dbReference type="InterPro" id="IPR049940">
    <property type="entry name" value="GluQ/Sye"/>
</dbReference>
<evidence type="ECO:0000256" key="13">
    <source>
        <dbReference type="ARBA" id="ARBA00047366"/>
    </source>
</evidence>
<dbReference type="Gene3D" id="1.10.10.350">
    <property type="match status" value="1"/>
</dbReference>
<proteinExistence type="inferred from homology"/>
<gene>
    <name evidence="20" type="primary">LOC101846219</name>
</gene>
<evidence type="ECO:0000256" key="11">
    <source>
        <dbReference type="ARBA" id="ARBA00044251"/>
    </source>
</evidence>
<dbReference type="PANTHER" id="PTHR43311">
    <property type="entry name" value="GLUTAMATE--TRNA LIGASE"/>
    <property type="match status" value="1"/>
</dbReference>
<reference evidence="20" key="1">
    <citation type="submission" date="2025-08" db="UniProtKB">
        <authorList>
            <consortium name="RefSeq"/>
        </authorList>
    </citation>
    <scope>IDENTIFICATION</scope>
</reference>
<dbReference type="Gene3D" id="3.40.50.620">
    <property type="entry name" value="HUPs"/>
    <property type="match status" value="1"/>
</dbReference>
<dbReference type="GeneID" id="101846219"/>
<dbReference type="InterPro" id="IPR045462">
    <property type="entry name" value="aa-tRNA-synth_I_cd-bd"/>
</dbReference>
<dbReference type="SUPFAM" id="SSF48163">
    <property type="entry name" value="An anticodon-binding domain of class I aminoacyl-tRNA synthetases"/>
    <property type="match status" value="1"/>
</dbReference>
<dbReference type="InterPro" id="IPR014729">
    <property type="entry name" value="Rossmann-like_a/b/a_fold"/>
</dbReference>
<dbReference type="InterPro" id="IPR004527">
    <property type="entry name" value="Glu-tRNA-ligase_bac/mito"/>
</dbReference>
<evidence type="ECO:0000256" key="12">
    <source>
        <dbReference type="ARBA" id="ARBA00044313"/>
    </source>
</evidence>
<evidence type="ECO:0000313" key="20">
    <source>
        <dbReference type="RefSeq" id="XP_005101419.1"/>
    </source>
</evidence>
<evidence type="ECO:0000256" key="1">
    <source>
        <dbReference type="ARBA" id="ARBA00007894"/>
    </source>
</evidence>
<keyword evidence="3 16" id="KW-0436">Ligase</keyword>
<evidence type="ECO:0000256" key="7">
    <source>
        <dbReference type="ARBA" id="ARBA00023146"/>
    </source>
</evidence>
<comment type="catalytic activity">
    <reaction evidence="13">
        <text>tRNA(Glu) + L-glutamate + ATP = L-glutamyl-tRNA(Glu) + AMP + diphosphate</text>
        <dbReference type="Rhea" id="RHEA:23540"/>
        <dbReference type="Rhea" id="RHEA-COMP:9663"/>
        <dbReference type="Rhea" id="RHEA-COMP:9680"/>
        <dbReference type="ChEBI" id="CHEBI:29985"/>
        <dbReference type="ChEBI" id="CHEBI:30616"/>
        <dbReference type="ChEBI" id="CHEBI:33019"/>
        <dbReference type="ChEBI" id="CHEBI:78442"/>
        <dbReference type="ChEBI" id="CHEBI:78520"/>
        <dbReference type="ChEBI" id="CHEBI:456215"/>
        <dbReference type="EC" id="6.1.1.17"/>
    </reaction>
    <physiologicalReaction direction="left-to-right" evidence="13">
        <dbReference type="Rhea" id="RHEA:23541"/>
    </physiologicalReaction>
</comment>
<dbReference type="InterPro" id="IPR020751">
    <property type="entry name" value="aa-tRNA-synth_I_codon-bd_sub2"/>
</dbReference>
<dbReference type="InterPro" id="IPR000924">
    <property type="entry name" value="Glu/Gln-tRNA-synth"/>
</dbReference>
<evidence type="ECO:0000256" key="4">
    <source>
        <dbReference type="ARBA" id="ARBA00022741"/>
    </source>
</evidence>
<dbReference type="EC" id="6.1.1.24" evidence="9"/>
<dbReference type="HAMAP" id="MF_00022">
    <property type="entry name" value="Glu_tRNA_synth_type1"/>
    <property type="match status" value="1"/>
</dbReference>
<sequence length="545" mass="61556">MAAPLVVYQRLAFRFIGPETYRRKYRNLIFASVIQNCASSSGVRVRFAPSPTGFLHLGGLRTALYNYLFARSQNGSFVLRIEDTDRSRAVPGAVEKLQETLRWAEIEPDEGPAGGVYGPYIQSERLHIYHSNVKTLLRNGWAYPCFCTARRLELMKKEAARRGEPSKYDNRCRSLSQEKVQELMSKGTPYVIRLKLEPTPDPWDDMIKGPTSHNIADIEGDPILLKSDGFPTYHFANVVDDHFMGITHVLRGAEWLSSTPKHILLYKAFGWTPPKFGHLPLIVNPDGSKLSKRQDDVHVEHFRSAGYFPQAVLNYITSIGGGFGQRTQTMDLEEMCRTFNVEDVRRNAGRLDPSWLAVANRNILQERLDSNIPQVRTQLVQAVRDLVMETFGDRMCPGLLRDQILGEEYILGVVRWSLIDDRTTVLKDLVSPELSYLWVTPNPSTFDQLAEMGVEVASVLSLCLAWVKQREDFGMEALGVELKTFMKENKIKAKSFFPVIRMALTGLQQGAPLAEMISVIGRDSVILRLSTALSRLTSDRPSTDV</sequence>
<evidence type="ECO:0000256" key="2">
    <source>
        <dbReference type="ARBA" id="ARBA00012835"/>
    </source>
</evidence>
<dbReference type="EC" id="6.1.1.17" evidence="2"/>
<evidence type="ECO:0000256" key="15">
    <source>
        <dbReference type="ARBA" id="ARBA00047689"/>
    </source>
</evidence>
<dbReference type="CDD" id="cd00808">
    <property type="entry name" value="GluRS_core"/>
    <property type="match status" value="1"/>
</dbReference>
<dbReference type="Proteomes" id="UP000694888">
    <property type="component" value="Unplaced"/>
</dbReference>
<keyword evidence="7 16" id="KW-0030">Aminoacyl-tRNA synthetase</keyword>
<evidence type="ECO:0000256" key="6">
    <source>
        <dbReference type="ARBA" id="ARBA00022917"/>
    </source>
</evidence>
<dbReference type="InterPro" id="IPR020058">
    <property type="entry name" value="Glu/Gln-tRNA-synth_Ib_cat-dom"/>
</dbReference>
<dbReference type="NCBIfam" id="TIGR00464">
    <property type="entry name" value="gltX_bact"/>
    <property type="match status" value="1"/>
</dbReference>
<evidence type="ECO:0000256" key="14">
    <source>
        <dbReference type="ARBA" id="ARBA00047479"/>
    </source>
</evidence>
<keyword evidence="4 16" id="KW-0547">Nucleotide-binding</keyword>
<feature type="domain" description="Glutamyl/glutaminyl-tRNA synthetase class Ib catalytic" evidence="17">
    <location>
        <begin position="43"/>
        <end position="344"/>
    </location>
</feature>
<keyword evidence="5 16" id="KW-0067">ATP-binding</keyword>
<evidence type="ECO:0000259" key="18">
    <source>
        <dbReference type="Pfam" id="PF19269"/>
    </source>
</evidence>
<dbReference type="Pfam" id="PF19269">
    <property type="entry name" value="Anticodon_2"/>
    <property type="match status" value="1"/>
</dbReference>
<evidence type="ECO:0000256" key="5">
    <source>
        <dbReference type="ARBA" id="ARBA00022840"/>
    </source>
</evidence>
<evidence type="ECO:0000256" key="9">
    <source>
        <dbReference type="ARBA" id="ARBA00044054"/>
    </source>
</evidence>
<comment type="similarity">
    <text evidence="1">Belongs to the class-I aminoacyl-tRNA synthetase family. Glutamate--tRNA ligase type 1 subfamily.</text>
</comment>
<accession>A0ABM0JTY4</accession>
<evidence type="ECO:0000256" key="8">
    <source>
        <dbReference type="ARBA" id="ARBA00030865"/>
    </source>
</evidence>
<dbReference type="SUPFAM" id="SSF52374">
    <property type="entry name" value="Nucleotidylyl transferase"/>
    <property type="match status" value="1"/>
</dbReference>
<dbReference type="Pfam" id="PF00749">
    <property type="entry name" value="tRNA-synt_1c"/>
    <property type="match status" value="1"/>
</dbReference>
<name>A0ABM0JTY4_APLCA</name>
<feature type="domain" description="Aminoacyl-tRNA synthetase class I anticodon-binding" evidence="18">
    <location>
        <begin position="407"/>
        <end position="533"/>
    </location>
</feature>
<dbReference type="PROSITE" id="PS00178">
    <property type="entry name" value="AA_TRNA_LIGASE_I"/>
    <property type="match status" value="1"/>
</dbReference>
<evidence type="ECO:0000259" key="17">
    <source>
        <dbReference type="Pfam" id="PF00749"/>
    </source>
</evidence>
<keyword evidence="6 16" id="KW-0648">Protein biosynthesis</keyword>
<dbReference type="PRINTS" id="PR00987">
    <property type="entry name" value="TRNASYNTHGLU"/>
</dbReference>